<organism evidence="6 7">
    <name type="scientific">Hoylesella pleuritidis F0068</name>
    <dbReference type="NCBI Taxonomy" id="1081904"/>
    <lineage>
        <taxon>Bacteria</taxon>
        <taxon>Pseudomonadati</taxon>
        <taxon>Bacteroidota</taxon>
        <taxon>Bacteroidia</taxon>
        <taxon>Bacteroidales</taxon>
        <taxon>Prevotellaceae</taxon>
        <taxon>Hoylesella</taxon>
    </lineage>
</organism>
<dbReference type="PATRIC" id="fig|1081904.3.peg.1618"/>
<dbReference type="GO" id="GO:0005737">
    <property type="term" value="C:cytoplasm"/>
    <property type="evidence" value="ECO:0007669"/>
    <property type="project" value="TreeGrafter"/>
</dbReference>
<keyword evidence="3" id="KW-0520">NAD</keyword>
<dbReference type="PANTHER" id="PTHR43078:SF6">
    <property type="entry name" value="UDP-GLUCURONIC ACID DECARBOXYLASE 1"/>
    <property type="match status" value="1"/>
</dbReference>
<dbReference type="InterPro" id="IPR036291">
    <property type="entry name" value="NAD(P)-bd_dom_sf"/>
</dbReference>
<evidence type="ECO:0000313" key="7">
    <source>
        <dbReference type="Proteomes" id="UP000016600"/>
    </source>
</evidence>
<gene>
    <name evidence="6" type="ORF">HMPREF1218_0576</name>
</gene>
<evidence type="ECO:0000259" key="5">
    <source>
        <dbReference type="Pfam" id="PF01370"/>
    </source>
</evidence>
<protein>
    <submittedName>
        <fullName evidence="6">NAD(P)H-binding protein, PF13460 family</fullName>
    </submittedName>
</protein>
<sequence length="359" mass="40640">MDSDMNRILQEDIARFAADFALWEYLRSRRIVITGATGLLGSCLVRCLLALNEQYSLALQVVSVVRSRTKAYRMFGEETVAHRVIVHDFASGEPFLPGKEADFLIHLAAPTASKDFIEHPAETLTTVVDSTKSVLEYARQHRLQSLVYVSTLEVYGTIDDDSRAIDEQMQGYLNPMDARSSYPMGKRVAECLCYAYFSEYETPVKTTRLAQTFGAGVHQTDGRVFAHFARSIINNEDIVLHTRGELCRSYCYTMDAVSGILYVLLCGKDGEAYNIANERTYISIRAMAEEVLRAFCPTRKVVLNLQEGLGYSPTTKLRLDTTKIRSIGWQPRYELREMFSRLIESLREDGYGQDIQAHS</sequence>
<keyword evidence="7" id="KW-1185">Reference proteome</keyword>
<evidence type="ECO:0000256" key="4">
    <source>
        <dbReference type="ARBA" id="ARBA00023239"/>
    </source>
</evidence>
<dbReference type="Gene3D" id="3.40.50.720">
    <property type="entry name" value="NAD(P)-binding Rossmann-like Domain"/>
    <property type="match status" value="1"/>
</dbReference>
<dbReference type="EMBL" id="AWET01000036">
    <property type="protein sequence ID" value="ERK00571.1"/>
    <property type="molecule type" value="Genomic_DNA"/>
</dbReference>
<comment type="cofactor">
    <cofactor evidence="1">
        <name>NAD(+)</name>
        <dbReference type="ChEBI" id="CHEBI:57540"/>
    </cofactor>
</comment>
<feature type="domain" description="NAD-dependent epimerase/dehydratase" evidence="5">
    <location>
        <begin position="31"/>
        <end position="276"/>
    </location>
</feature>
<dbReference type="InterPro" id="IPR001509">
    <property type="entry name" value="Epimerase_deHydtase"/>
</dbReference>
<proteinExistence type="predicted"/>
<accession>U2L8C5</accession>
<dbReference type="Proteomes" id="UP000016600">
    <property type="component" value="Unassembled WGS sequence"/>
</dbReference>
<evidence type="ECO:0000256" key="3">
    <source>
        <dbReference type="ARBA" id="ARBA00023027"/>
    </source>
</evidence>
<dbReference type="Pfam" id="PF01370">
    <property type="entry name" value="Epimerase"/>
    <property type="match status" value="1"/>
</dbReference>
<comment type="caution">
    <text evidence="6">The sequence shown here is derived from an EMBL/GenBank/DDBJ whole genome shotgun (WGS) entry which is preliminary data.</text>
</comment>
<dbReference type="GO" id="GO:0042732">
    <property type="term" value="P:D-xylose metabolic process"/>
    <property type="evidence" value="ECO:0007669"/>
    <property type="project" value="InterPro"/>
</dbReference>
<evidence type="ECO:0000256" key="2">
    <source>
        <dbReference type="ARBA" id="ARBA00022793"/>
    </source>
</evidence>
<dbReference type="PANTHER" id="PTHR43078">
    <property type="entry name" value="UDP-GLUCURONIC ACID DECARBOXYLASE-RELATED"/>
    <property type="match status" value="1"/>
</dbReference>
<dbReference type="SUPFAM" id="SSF51735">
    <property type="entry name" value="NAD(P)-binding Rossmann-fold domains"/>
    <property type="match status" value="1"/>
</dbReference>
<dbReference type="AlphaFoldDB" id="U2L8C5"/>
<keyword evidence="4" id="KW-0456">Lyase</keyword>
<evidence type="ECO:0000256" key="1">
    <source>
        <dbReference type="ARBA" id="ARBA00001911"/>
    </source>
</evidence>
<reference evidence="6 7" key="1">
    <citation type="submission" date="2013-08" db="EMBL/GenBank/DDBJ databases">
        <authorList>
            <person name="Durkin A.S."/>
            <person name="Haft D.R."/>
            <person name="McCorrison J."/>
            <person name="Torralba M."/>
            <person name="Gillis M."/>
            <person name="Haft D.H."/>
            <person name="Methe B."/>
            <person name="Sutton G."/>
            <person name="Nelson K.E."/>
        </authorList>
    </citation>
    <scope>NUCLEOTIDE SEQUENCE [LARGE SCALE GENOMIC DNA]</scope>
    <source>
        <strain evidence="6 7">F0068</strain>
    </source>
</reference>
<keyword evidence="2" id="KW-0210">Decarboxylase</keyword>
<name>U2L8C5_9BACT</name>
<dbReference type="GO" id="GO:0070403">
    <property type="term" value="F:NAD+ binding"/>
    <property type="evidence" value="ECO:0007669"/>
    <property type="project" value="InterPro"/>
</dbReference>
<dbReference type="InterPro" id="IPR044516">
    <property type="entry name" value="UXS-like"/>
</dbReference>
<evidence type="ECO:0000313" key="6">
    <source>
        <dbReference type="EMBL" id="ERK00571.1"/>
    </source>
</evidence>
<dbReference type="GO" id="GO:0048040">
    <property type="term" value="F:UDP-glucuronate decarboxylase activity"/>
    <property type="evidence" value="ECO:0007669"/>
    <property type="project" value="TreeGrafter"/>
</dbReference>